<protein>
    <submittedName>
        <fullName evidence="5">SMC_N domain-containing protein</fullName>
    </submittedName>
</protein>
<reference evidence="3 4" key="2">
    <citation type="submission" date="2018-11" db="EMBL/GenBank/DDBJ databases">
        <authorList>
            <consortium name="Pathogen Informatics"/>
        </authorList>
    </citation>
    <scope>NUCLEOTIDE SEQUENCE [LARGE SCALE GENOMIC DNA]</scope>
</reference>
<dbReference type="Gene3D" id="3.40.50.300">
    <property type="entry name" value="P-loop containing nucleotide triphosphate hydrolases"/>
    <property type="match status" value="1"/>
</dbReference>
<organism evidence="5">
    <name type="scientific">Gongylonema pulchrum</name>
    <dbReference type="NCBI Taxonomy" id="637853"/>
    <lineage>
        <taxon>Eukaryota</taxon>
        <taxon>Metazoa</taxon>
        <taxon>Ecdysozoa</taxon>
        <taxon>Nematoda</taxon>
        <taxon>Chromadorea</taxon>
        <taxon>Rhabditida</taxon>
        <taxon>Spirurina</taxon>
        <taxon>Spiruromorpha</taxon>
        <taxon>Spiruroidea</taxon>
        <taxon>Gongylonematidae</taxon>
        <taxon>Gongylonema</taxon>
    </lineage>
</organism>
<dbReference type="SUPFAM" id="SSF52540">
    <property type="entry name" value="P-loop containing nucleoside triphosphate hydrolases"/>
    <property type="match status" value="1"/>
</dbReference>
<evidence type="ECO:0000259" key="2">
    <source>
        <dbReference type="Pfam" id="PF02463"/>
    </source>
</evidence>
<dbReference type="InterPro" id="IPR003395">
    <property type="entry name" value="RecF/RecN/SMC_N"/>
</dbReference>
<dbReference type="WBParaSite" id="GPUH_0001630901-mRNA-1">
    <property type="protein sequence ID" value="GPUH_0001630901-mRNA-1"/>
    <property type="gene ID" value="GPUH_0001630901"/>
</dbReference>
<gene>
    <name evidence="3" type="ORF">GPUH_LOCUS16288</name>
</gene>
<reference evidence="5" key="1">
    <citation type="submission" date="2016-06" db="UniProtKB">
        <authorList>
            <consortium name="WormBaseParasite"/>
        </authorList>
    </citation>
    <scope>IDENTIFICATION</scope>
</reference>
<sequence>MFSAIQFVLSDEFSHLKAEQREKLIHEGTGDRVGTASVEIVFDNSDHRIVAVEGTEVRVVRRVNAKRDQYFIDSKSSTRSEQGKINELAISPDSYRLKLLREVAGTRVYDERKEESLKILRETQLVVQVKERKDLRARRSCVKRVFALDCHVTNDLLTVQNRALQASIEQRKLEARFKGMRDEKEALLAEQTERVQKKTELDLLIRDLREDVEKERSGRVRRHFFRSGM</sequence>
<dbReference type="Pfam" id="PF02463">
    <property type="entry name" value="SMC_N"/>
    <property type="match status" value="1"/>
</dbReference>
<accession>A0A183E5P6</accession>
<dbReference type="PANTHER" id="PTHR43977">
    <property type="entry name" value="STRUCTURAL MAINTENANCE OF CHROMOSOMES PROTEIN 3"/>
    <property type="match status" value="1"/>
</dbReference>
<feature type="domain" description="RecF/RecN/SMC N-terminal" evidence="2">
    <location>
        <begin position="2"/>
        <end position="82"/>
    </location>
</feature>
<evidence type="ECO:0000256" key="1">
    <source>
        <dbReference type="SAM" id="Coils"/>
    </source>
</evidence>
<dbReference type="OrthoDB" id="431497at2759"/>
<evidence type="ECO:0000313" key="5">
    <source>
        <dbReference type="WBParaSite" id="GPUH_0001630901-mRNA-1"/>
    </source>
</evidence>
<keyword evidence="4" id="KW-1185">Reference proteome</keyword>
<feature type="coiled-coil region" evidence="1">
    <location>
        <begin position="170"/>
        <end position="201"/>
    </location>
</feature>
<proteinExistence type="predicted"/>
<name>A0A183E5P6_9BILA</name>
<keyword evidence="1" id="KW-0175">Coiled coil</keyword>
<dbReference type="EMBL" id="UYRT01083540">
    <property type="protein sequence ID" value="VDN27598.1"/>
    <property type="molecule type" value="Genomic_DNA"/>
</dbReference>
<evidence type="ECO:0000313" key="4">
    <source>
        <dbReference type="Proteomes" id="UP000271098"/>
    </source>
</evidence>
<dbReference type="Proteomes" id="UP000271098">
    <property type="component" value="Unassembled WGS sequence"/>
</dbReference>
<dbReference type="AlphaFoldDB" id="A0A183E5P6"/>
<dbReference type="InterPro" id="IPR027417">
    <property type="entry name" value="P-loop_NTPase"/>
</dbReference>
<evidence type="ECO:0000313" key="3">
    <source>
        <dbReference type="EMBL" id="VDN27598.1"/>
    </source>
</evidence>